<dbReference type="InterPro" id="IPR008851">
    <property type="entry name" value="TFIIF-alpha"/>
</dbReference>
<feature type="compositionally biased region" description="Acidic residues" evidence="8">
    <location>
        <begin position="150"/>
        <end position="163"/>
    </location>
</feature>
<dbReference type="PANTHER" id="PTHR13011:SF0">
    <property type="entry name" value="GENERAL TRANSCRIPTION FACTOR IIF SUBUNIT 1"/>
    <property type="match status" value="1"/>
</dbReference>
<evidence type="ECO:0000256" key="5">
    <source>
        <dbReference type="ARBA" id="ARBA00023163"/>
    </source>
</evidence>
<evidence type="ECO:0000256" key="8">
    <source>
        <dbReference type="SAM" id="MobiDB-lite"/>
    </source>
</evidence>
<comment type="caution">
    <text evidence="9">The sequence shown here is derived from an EMBL/GenBank/DDBJ whole genome shotgun (WGS) entry which is preliminary data.</text>
</comment>
<dbReference type="GO" id="GO:0005674">
    <property type="term" value="C:transcription factor TFIIF complex"/>
    <property type="evidence" value="ECO:0007669"/>
    <property type="project" value="TreeGrafter"/>
</dbReference>
<comment type="subcellular location">
    <subcellularLocation>
        <location evidence="1 7">Nucleus</location>
    </subcellularLocation>
</comment>
<dbReference type="GO" id="GO:0016251">
    <property type="term" value="F:RNA polymerase II general transcription initiation factor activity"/>
    <property type="evidence" value="ECO:0007669"/>
    <property type="project" value="TreeGrafter"/>
</dbReference>
<keyword evidence="4 7" id="KW-0238">DNA-binding</keyword>
<dbReference type="PANTHER" id="PTHR13011">
    <property type="entry name" value="TFIIF-ALPHA"/>
    <property type="match status" value="1"/>
</dbReference>
<dbReference type="GO" id="GO:0006367">
    <property type="term" value="P:transcription initiation at RNA polymerase II promoter"/>
    <property type="evidence" value="ECO:0007669"/>
    <property type="project" value="InterPro"/>
</dbReference>
<dbReference type="Proteomes" id="UP001150925">
    <property type="component" value="Unassembled WGS sequence"/>
</dbReference>
<feature type="non-terminal residue" evidence="9">
    <location>
        <position position="1"/>
    </location>
</feature>
<reference evidence="9" key="1">
    <citation type="submission" date="2022-07" db="EMBL/GenBank/DDBJ databases">
        <title>Phylogenomic reconstructions and comparative analyses of Kickxellomycotina fungi.</title>
        <authorList>
            <person name="Reynolds N.K."/>
            <person name="Stajich J.E."/>
            <person name="Barry K."/>
            <person name="Grigoriev I.V."/>
            <person name="Crous P."/>
            <person name="Smith M.E."/>
        </authorList>
    </citation>
    <scope>NUCLEOTIDE SEQUENCE</scope>
    <source>
        <strain evidence="9">RSA 1196</strain>
    </source>
</reference>
<keyword evidence="5 7" id="KW-0804">Transcription</keyword>
<dbReference type="OrthoDB" id="76676at2759"/>
<dbReference type="GO" id="GO:0032968">
    <property type="term" value="P:positive regulation of transcription elongation by RNA polymerase II"/>
    <property type="evidence" value="ECO:0007669"/>
    <property type="project" value="InterPro"/>
</dbReference>
<proteinExistence type="inferred from homology"/>
<organism evidence="9 10">
    <name type="scientific">Dispira parvispora</name>
    <dbReference type="NCBI Taxonomy" id="1520584"/>
    <lineage>
        <taxon>Eukaryota</taxon>
        <taxon>Fungi</taxon>
        <taxon>Fungi incertae sedis</taxon>
        <taxon>Zoopagomycota</taxon>
        <taxon>Kickxellomycotina</taxon>
        <taxon>Dimargaritomycetes</taxon>
        <taxon>Dimargaritales</taxon>
        <taxon>Dimargaritaceae</taxon>
        <taxon>Dispira</taxon>
    </lineage>
</organism>
<feature type="compositionally biased region" description="Acidic residues" evidence="8">
    <location>
        <begin position="181"/>
        <end position="206"/>
    </location>
</feature>
<evidence type="ECO:0000313" key="9">
    <source>
        <dbReference type="EMBL" id="KAJ1948353.1"/>
    </source>
</evidence>
<feature type="region of interest" description="Disordered" evidence="8">
    <location>
        <begin position="96"/>
        <end position="322"/>
    </location>
</feature>
<dbReference type="InterPro" id="IPR011039">
    <property type="entry name" value="TFIIF_interaction"/>
</dbReference>
<keyword evidence="3 7" id="KW-0805">Transcription regulation</keyword>
<feature type="compositionally biased region" description="Acidic residues" evidence="8">
    <location>
        <begin position="260"/>
        <end position="278"/>
    </location>
</feature>
<name>A0A9W8AML9_9FUNG</name>
<keyword evidence="6 7" id="KW-0539">Nucleus</keyword>
<comment type="function">
    <text evidence="7">TFIIF is a general transcription initiation factor that binds to RNA polymerase II and helps to recruit it to the initiation complex in collaboration with TFIIB. It promotes transcription elongation.</text>
</comment>
<comment type="similarity">
    <text evidence="2 7">Belongs to the TFIIF alpha subunit family.</text>
</comment>
<evidence type="ECO:0000256" key="3">
    <source>
        <dbReference type="ARBA" id="ARBA00023015"/>
    </source>
</evidence>
<feature type="compositionally biased region" description="Basic and acidic residues" evidence="8">
    <location>
        <begin position="240"/>
        <end position="259"/>
    </location>
</feature>
<keyword evidence="10" id="KW-1185">Reference proteome</keyword>
<feature type="compositionally biased region" description="Acidic residues" evidence="8">
    <location>
        <begin position="222"/>
        <end position="231"/>
    </location>
</feature>
<gene>
    <name evidence="9" type="primary">TFG1</name>
    <name evidence="9" type="ORF">IWQ62_006902</name>
</gene>
<evidence type="ECO:0000313" key="10">
    <source>
        <dbReference type="Proteomes" id="UP001150925"/>
    </source>
</evidence>
<dbReference type="GO" id="GO:0003677">
    <property type="term" value="F:DNA binding"/>
    <property type="evidence" value="ECO:0007669"/>
    <property type="project" value="UniProtKB-KW"/>
</dbReference>
<dbReference type="GO" id="GO:0001096">
    <property type="term" value="F:TFIIF-class transcription factor complex binding"/>
    <property type="evidence" value="ECO:0007669"/>
    <property type="project" value="TreeGrafter"/>
</dbReference>
<feature type="compositionally biased region" description="Basic and acidic residues" evidence="8">
    <location>
        <begin position="207"/>
        <end position="221"/>
    </location>
</feature>
<accession>A0A9W8AML9</accession>
<evidence type="ECO:0000256" key="6">
    <source>
        <dbReference type="ARBA" id="ARBA00023242"/>
    </source>
</evidence>
<dbReference type="AlphaFoldDB" id="A0A9W8AML9"/>
<protein>
    <recommendedName>
        <fullName evidence="7">Transcription initiation factor IIF subunit alpha</fullName>
    </recommendedName>
</protein>
<evidence type="ECO:0000256" key="1">
    <source>
        <dbReference type="ARBA" id="ARBA00004123"/>
    </source>
</evidence>
<evidence type="ECO:0000256" key="4">
    <source>
        <dbReference type="ARBA" id="ARBA00023125"/>
    </source>
</evidence>
<dbReference type="SUPFAM" id="SSF50916">
    <property type="entry name" value="Rap30/74 interaction domains"/>
    <property type="match status" value="1"/>
</dbReference>
<dbReference type="Pfam" id="PF05793">
    <property type="entry name" value="TFIIF_alpha"/>
    <property type="match status" value="1"/>
</dbReference>
<feature type="non-terminal residue" evidence="9">
    <location>
        <position position="322"/>
    </location>
</feature>
<dbReference type="EMBL" id="JANBPY010004360">
    <property type="protein sequence ID" value="KAJ1948353.1"/>
    <property type="molecule type" value="Genomic_DNA"/>
</dbReference>
<evidence type="ECO:0000256" key="2">
    <source>
        <dbReference type="ARBA" id="ARBA00005249"/>
    </source>
</evidence>
<sequence>QIFLADEKALQLRDEEKCPYLLEDFDRKELWTSQLQNGQPNTAYVLFMLMEDGFRVVPVDRRYKFTSKLSYSTLSTEEAEEQLKLSQKERKDISSRWLMKRRTKKGEEGTGEATGKPAIPSVLSRVLATSEQSRDNTGDFGRSRPRTVEAEDFGDMFEDDDVDSGTLRNKQRRQGHRGDGDELDFDDDFQDDEEGFGEYEPQDEEVKEATERAKQQVRDFIHEEDDEDEFETVAQPENDESTKELKNLMRNIEHNKAYESEPEETPYFTDDDLFEEVETSSPTDPTKLGPTPTSSTSTVDSNILPGTPSGSTAAAKKKDQGS</sequence>
<evidence type="ECO:0000256" key="7">
    <source>
        <dbReference type="RuleBase" id="RU366044"/>
    </source>
</evidence>